<keyword evidence="4 7" id="KW-0812">Transmembrane</keyword>
<keyword evidence="5 7" id="KW-1133">Transmembrane helix</keyword>
<feature type="transmembrane region" description="Helical" evidence="7">
    <location>
        <begin position="6"/>
        <end position="25"/>
    </location>
</feature>
<evidence type="ECO:0000256" key="3">
    <source>
        <dbReference type="ARBA" id="ARBA00022475"/>
    </source>
</evidence>
<dbReference type="Pfam" id="PF02417">
    <property type="entry name" value="Chromate_transp"/>
    <property type="match status" value="1"/>
</dbReference>
<feature type="transmembrane region" description="Helical" evidence="7">
    <location>
        <begin position="116"/>
        <end position="134"/>
    </location>
</feature>
<protein>
    <submittedName>
        <fullName evidence="8">Chromate transport protein ChrA</fullName>
    </submittedName>
</protein>
<sequence>MADAGLLGAAAGFLKIGIMAFGGGISTVPLMRHEMIAQGLLEPGQFLTLLGLSQVTPGPLVINGATLLGFYKGGFIGAALCTMSAISGPLALLYVTKRTFSANPNLADRLDKAIRGPITGLLMMAFVYMAKPSVTDPMGVLLFLCSLGAASMGPLKRLYPLVVLAAGLAGAFLFSRPR</sequence>
<keyword evidence="9" id="KW-1185">Reference proteome</keyword>
<dbReference type="PANTHER" id="PTHR43663">
    <property type="entry name" value="CHROMATE TRANSPORT PROTEIN-RELATED"/>
    <property type="match status" value="1"/>
</dbReference>
<evidence type="ECO:0000256" key="2">
    <source>
        <dbReference type="ARBA" id="ARBA00005262"/>
    </source>
</evidence>
<keyword evidence="3" id="KW-1003">Cell membrane</keyword>
<gene>
    <name evidence="8" type="ORF">TheveDRAFT_1805</name>
</gene>
<evidence type="ECO:0000313" key="9">
    <source>
        <dbReference type="Proteomes" id="UP000005730"/>
    </source>
</evidence>
<dbReference type="GO" id="GO:0005886">
    <property type="term" value="C:plasma membrane"/>
    <property type="evidence" value="ECO:0007669"/>
    <property type="project" value="UniProtKB-SubCell"/>
</dbReference>
<comment type="similarity">
    <text evidence="2">Belongs to the chromate ion transporter (CHR) (TC 2.A.51) family.</text>
</comment>
<comment type="subcellular location">
    <subcellularLocation>
        <location evidence="1">Cell membrane</location>
        <topology evidence="1">Multi-pass membrane protein</topology>
    </subcellularLocation>
</comment>
<dbReference type="eggNOG" id="COG2059">
    <property type="taxonomic scope" value="Bacteria"/>
</dbReference>
<evidence type="ECO:0000256" key="6">
    <source>
        <dbReference type="ARBA" id="ARBA00023136"/>
    </source>
</evidence>
<dbReference type="InterPro" id="IPR052518">
    <property type="entry name" value="CHR_Transporter"/>
</dbReference>
<dbReference type="InterPro" id="IPR003370">
    <property type="entry name" value="Chromate_transpt"/>
</dbReference>
<evidence type="ECO:0000256" key="7">
    <source>
        <dbReference type="SAM" id="Phobius"/>
    </source>
</evidence>
<accession>H0URF4</accession>
<dbReference type="GO" id="GO:0015109">
    <property type="term" value="F:chromate transmembrane transporter activity"/>
    <property type="evidence" value="ECO:0007669"/>
    <property type="project" value="InterPro"/>
</dbReference>
<dbReference type="EMBL" id="CM001377">
    <property type="protein sequence ID" value="EHM10923.1"/>
    <property type="molecule type" value="Genomic_DNA"/>
</dbReference>
<reference evidence="8 9" key="1">
    <citation type="submission" date="2011-10" db="EMBL/GenBank/DDBJ databases">
        <title>The Noncontiguous Finished genome of Thermanaerovibrio velox DSM 12556.</title>
        <authorList>
            <consortium name="US DOE Joint Genome Institute (JGI-PGF)"/>
            <person name="Lucas S."/>
            <person name="Copeland A."/>
            <person name="Lapidus A."/>
            <person name="Glavina del Rio T."/>
            <person name="Dalin E."/>
            <person name="Tice H."/>
            <person name="Bruce D."/>
            <person name="Goodwin L."/>
            <person name="Pitluck S."/>
            <person name="Peters L."/>
            <person name="Mikhailova N."/>
            <person name="Teshima H."/>
            <person name="Kyrpides N."/>
            <person name="Mavromatis K."/>
            <person name="Ivanova N."/>
            <person name="Markowitz V."/>
            <person name="Cheng J.-F."/>
            <person name="Hugenholtz P."/>
            <person name="Woyke T."/>
            <person name="Wu D."/>
            <person name="Spring S."/>
            <person name="Brambilla E.-M."/>
            <person name="Klenk H.-P."/>
            <person name="Eisen J.A."/>
        </authorList>
    </citation>
    <scope>NUCLEOTIDE SEQUENCE [LARGE SCALE GENOMIC DNA]</scope>
    <source>
        <strain evidence="8 9">DSM 12556</strain>
    </source>
</reference>
<evidence type="ECO:0000256" key="1">
    <source>
        <dbReference type="ARBA" id="ARBA00004651"/>
    </source>
</evidence>
<dbReference type="HOGENOM" id="CLU_018106_1_2_0"/>
<organism evidence="8 9">
    <name type="scientific">Thermanaerovibrio velox DSM 12556</name>
    <dbReference type="NCBI Taxonomy" id="926567"/>
    <lineage>
        <taxon>Bacteria</taxon>
        <taxon>Thermotogati</taxon>
        <taxon>Synergistota</taxon>
        <taxon>Synergistia</taxon>
        <taxon>Synergistales</taxon>
        <taxon>Synergistaceae</taxon>
        <taxon>Thermanaerovibrio</taxon>
    </lineage>
</organism>
<dbReference type="STRING" id="926567.TheveDRAFT_1805"/>
<dbReference type="PANTHER" id="PTHR43663:SF1">
    <property type="entry name" value="CHROMATE TRANSPORTER"/>
    <property type="match status" value="1"/>
</dbReference>
<keyword evidence="6 7" id="KW-0472">Membrane</keyword>
<name>H0URF4_9BACT</name>
<feature type="transmembrane region" description="Helical" evidence="7">
    <location>
        <begin position="74"/>
        <end position="95"/>
    </location>
</feature>
<dbReference type="AlphaFoldDB" id="H0URF4"/>
<feature type="transmembrane region" description="Helical" evidence="7">
    <location>
        <begin position="158"/>
        <end position="175"/>
    </location>
</feature>
<proteinExistence type="inferred from homology"/>
<dbReference type="Proteomes" id="UP000005730">
    <property type="component" value="Chromosome"/>
</dbReference>
<evidence type="ECO:0000256" key="4">
    <source>
        <dbReference type="ARBA" id="ARBA00022692"/>
    </source>
</evidence>
<feature type="transmembrane region" description="Helical" evidence="7">
    <location>
        <begin position="46"/>
        <end position="68"/>
    </location>
</feature>
<evidence type="ECO:0000256" key="5">
    <source>
        <dbReference type="ARBA" id="ARBA00022989"/>
    </source>
</evidence>
<evidence type="ECO:0000313" key="8">
    <source>
        <dbReference type="EMBL" id="EHM10923.1"/>
    </source>
</evidence>